<evidence type="ECO:0000256" key="2">
    <source>
        <dbReference type="ARBA" id="ARBA00022840"/>
    </source>
</evidence>
<dbReference type="Pfam" id="PF00196">
    <property type="entry name" value="GerE"/>
    <property type="match status" value="1"/>
</dbReference>
<dbReference type="EMBL" id="CAJSLV010000001">
    <property type="protein sequence ID" value="CAG6390727.1"/>
    <property type="molecule type" value="Genomic_DNA"/>
</dbReference>
<dbReference type="SUPFAM" id="SSF52540">
    <property type="entry name" value="P-loop containing nucleoside triphosphate hydrolases"/>
    <property type="match status" value="1"/>
</dbReference>
<dbReference type="GO" id="GO:0005737">
    <property type="term" value="C:cytoplasm"/>
    <property type="evidence" value="ECO:0007669"/>
    <property type="project" value="TreeGrafter"/>
</dbReference>
<dbReference type="GO" id="GO:0005524">
    <property type="term" value="F:ATP binding"/>
    <property type="evidence" value="ECO:0007669"/>
    <property type="project" value="UniProtKB-KW"/>
</dbReference>
<feature type="domain" description="HTH luxR-type" evidence="3">
    <location>
        <begin position="854"/>
        <end position="919"/>
    </location>
</feature>
<gene>
    <name evidence="4" type="ORF">SCOCK_10195</name>
</gene>
<dbReference type="RefSeq" id="WP_251483722.1">
    <property type="nucleotide sequence ID" value="NZ_CAJSLV010000001.1"/>
</dbReference>
<protein>
    <submittedName>
        <fullName evidence="4">AAA ATPase domain-containing protein</fullName>
    </submittedName>
</protein>
<organism evidence="4 5">
    <name type="scientific">Actinacidiphila cocklensis</name>
    <dbReference type="NCBI Taxonomy" id="887465"/>
    <lineage>
        <taxon>Bacteria</taxon>
        <taxon>Bacillati</taxon>
        <taxon>Actinomycetota</taxon>
        <taxon>Actinomycetes</taxon>
        <taxon>Kitasatosporales</taxon>
        <taxon>Streptomycetaceae</taxon>
        <taxon>Actinacidiphila</taxon>
    </lineage>
</organism>
<evidence type="ECO:0000259" key="3">
    <source>
        <dbReference type="PROSITE" id="PS50043"/>
    </source>
</evidence>
<dbReference type="InterPro" id="IPR027417">
    <property type="entry name" value="P-loop_NTPase"/>
</dbReference>
<dbReference type="PROSITE" id="PS50043">
    <property type="entry name" value="HTH_LUXR_2"/>
    <property type="match status" value="1"/>
</dbReference>
<dbReference type="Gene3D" id="1.10.10.10">
    <property type="entry name" value="Winged helix-like DNA-binding domain superfamily/Winged helix DNA-binding domain"/>
    <property type="match status" value="1"/>
</dbReference>
<reference evidence="4" key="1">
    <citation type="submission" date="2021-05" db="EMBL/GenBank/DDBJ databases">
        <authorList>
            <person name="Arsene-Ploetze F."/>
        </authorList>
    </citation>
    <scope>NUCLEOTIDE SEQUENCE</scope>
    <source>
        <strain evidence="4">DSM 42138</strain>
    </source>
</reference>
<dbReference type="GO" id="GO:0003677">
    <property type="term" value="F:DNA binding"/>
    <property type="evidence" value="ECO:0007669"/>
    <property type="project" value="InterPro"/>
</dbReference>
<dbReference type="PANTHER" id="PTHR16305">
    <property type="entry name" value="TESTICULAR SOLUBLE ADENYLYL CYCLASE"/>
    <property type="match status" value="1"/>
</dbReference>
<dbReference type="InterPro" id="IPR041664">
    <property type="entry name" value="AAA_16"/>
</dbReference>
<dbReference type="SMART" id="SM00421">
    <property type="entry name" value="HTH_LUXR"/>
    <property type="match status" value="1"/>
</dbReference>
<evidence type="ECO:0000313" key="4">
    <source>
        <dbReference type="EMBL" id="CAG6390727.1"/>
    </source>
</evidence>
<evidence type="ECO:0000313" key="5">
    <source>
        <dbReference type="Proteomes" id="UP001152519"/>
    </source>
</evidence>
<proteinExistence type="predicted"/>
<dbReference type="CDD" id="cd06170">
    <property type="entry name" value="LuxR_C_like"/>
    <property type="match status" value="1"/>
</dbReference>
<name>A0A9W4DI79_9ACTN</name>
<keyword evidence="5" id="KW-1185">Reference proteome</keyword>
<dbReference type="PRINTS" id="PR00038">
    <property type="entry name" value="HTHLUXR"/>
</dbReference>
<dbReference type="AlphaFoldDB" id="A0A9W4DI79"/>
<keyword evidence="2" id="KW-0067">ATP-binding</keyword>
<dbReference type="PROSITE" id="PS00622">
    <property type="entry name" value="HTH_LUXR_1"/>
    <property type="match status" value="1"/>
</dbReference>
<evidence type="ECO:0000256" key="1">
    <source>
        <dbReference type="ARBA" id="ARBA00022741"/>
    </source>
</evidence>
<dbReference type="InterPro" id="IPR016032">
    <property type="entry name" value="Sig_transdc_resp-reg_C-effctor"/>
</dbReference>
<dbReference type="InterPro" id="IPR000792">
    <property type="entry name" value="Tscrpt_reg_LuxR_C"/>
</dbReference>
<comment type="caution">
    <text evidence="4">The sequence shown here is derived from an EMBL/GenBank/DDBJ whole genome shotgun (WGS) entry which is preliminary data.</text>
</comment>
<dbReference type="PANTHER" id="PTHR16305:SF35">
    <property type="entry name" value="TRANSCRIPTIONAL ACTIVATOR DOMAIN"/>
    <property type="match status" value="1"/>
</dbReference>
<keyword evidence="1" id="KW-0547">Nucleotide-binding</keyword>
<dbReference type="SUPFAM" id="SSF46894">
    <property type="entry name" value="C-terminal effector domain of the bipartite response regulators"/>
    <property type="match status" value="1"/>
</dbReference>
<dbReference type="GO" id="GO:0004016">
    <property type="term" value="F:adenylate cyclase activity"/>
    <property type="evidence" value="ECO:0007669"/>
    <property type="project" value="TreeGrafter"/>
</dbReference>
<accession>A0A9W4DI79</accession>
<dbReference type="Pfam" id="PF13191">
    <property type="entry name" value="AAA_16"/>
    <property type="match status" value="1"/>
</dbReference>
<sequence>MVWTDVHPPAGPPMVGRLAEREAIGRVLEAVRDGFSAVLVLNGDAGVGKSRLLEYAAESARDLSVVRLVGVEAETRLGYAALHRLLRPHLGRVPDLPQRQRDALNAVFGLDDAPPSDRHLVGLATLTLLSDAAMATPMLFLVDDVQWLDRESAETLAFVGRRLYADCLGLLFAGREGADGLDVFGDLPALRIEGLADVEARALLASCVTGHLDQAVAERLVAGTGGNALALRELAENLSPEQLAGVTPLPEPLPVNRELEAHFQQTAALLPADTRTLLLLMAMTPTDDQAALWRAAGALGLSIRSATPAVTAGILSRGTTAVFRHPLIRSAVHSAASAQQRRSVQAALAATSAPERRAWHLAEATEAPDDDVAAELEAASELAQARGGYSEQALVLTRAAEMTAHPGRRAERYLAAAAAHLASGNLPAVQPLLELATPLLEGPVAQVRATRLRASVEMFCSRPGEVPAMLLDAVARLGATDPAASWDLLREAVQAAVIGGRMITGTTPREVARAAAEAWHDRALPAWSPDPLMAALAHSMAYGYTAGAPALAAALARLRDADELHGQDAFSVMISIAGDELWDIEAKREILEKLVRSDRDRGALYGLSLSLLTLAKVEIWNGRFAAAESFYIESDDYMAATGYFRSGDFHKALLYAWTGREKELRAAVAAMRALAESQRTGVTNRWAAQALSIFEIGRGHYREALDAQLAMFDDHPVILGDINLAGMVEAGLRAGDRKAAIMAMDRLEERAPLAGTPWALGLLARCRALMADGDEAELLYQESIAQLEKVPVAVELAWSQLLFGEWLRRRKRRADARVQLRVAYESFASWGAAPFAERARAELLATGETARRRTADTLSDLTPQERHVATLAASGLTNAEIAGQLFVTTSTVEFHLSRVFRKLGITSRKHIASRLNQTGPED</sequence>
<dbReference type="Proteomes" id="UP001152519">
    <property type="component" value="Unassembled WGS sequence"/>
</dbReference>
<dbReference type="InterPro" id="IPR036388">
    <property type="entry name" value="WH-like_DNA-bd_sf"/>
</dbReference>
<dbReference type="GO" id="GO:0006355">
    <property type="term" value="P:regulation of DNA-templated transcription"/>
    <property type="evidence" value="ECO:0007669"/>
    <property type="project" value="InterPro"/>
</dbReference>